<comment type="caution">
    <text evidence="2">The sequence shown here is derived from an EMBL/GenBank/DDBJ whole genome shotgun (WGS) entry which is preliminary data.</text>
</comment>
<reference evidence="2 3" key="1">
    <citation type="submission" date="2019-08" db="EMBL/GenBank/DDBJ databases">
        <title>Draft genome sequences of two oriental melons (Cucumis melo L. var makuwa).</title>
        <authorList>
            <person name="Kwon S.-Y."/>
        </authorList>
    </citation>
    <scope>NUCLEOTIDE SEQUENCE [LARGE SCALE GENOMIC DNA]</scope>
    <source>
        <strain evidence="3">cv. Chang Bougi</strain>
        <tissue evidence="2">Leaf</tissue>
    </source>
</reference>
<evidence type="ECO:0000256" key="1">
    <source>
        <dbReference type="SAM" id="MobiDB-lite"/>
    </source>
</evidence>
<organism evidence="2 3">
    <name type="scientific">Cucumis melo var. makuwa</name>
    <name type="common">Oriental melon</name>
    <dbReference type="NCBI Taxonomy" id="1194695"/>
    <lineage>
        <taxon>Eukaryota</taxon>
        <taxon>Viridiplantae</taxon>
        <taxon>Streptophyta</taxon>
        <taxon>Embryophyta</taxon>
        <taxon>Tracheophyta</taxon>
        <taxon>Spermatophyta</taxon>
        <taxon>Magnoliopsida</taxon>
        <taxon>eudicotyledons</taxon>
        <taxon>Gunneridae</taxon>
        <taxon>Pentapetalae</taxon>
        <taxon>rosids</taxon>
        <taxon>fabids</taxon>
        <taxon>Cucurbitales</taxon>
        <taxon>Cucurbitaceae</taxon>
        <taxon>Benincaseae</taxon>
        <taxon>Cucumis</taxon>
    </lineage>
</organism>
<feature type="region of interest" description="Disordered" evidence="1">
    <location>
        <begin position="1"/>
        <end position="37"/>
    </location>
</feature>
<evidence type="ECO:0000313" key="3">
    <source>
        <dbReference type="Proteomes" id="UP000321947"/>
    </source>
</evidence>
<gene>
    <name evidence="2" type="ORF">E5676_scaffold264G001270</name>
</gene>
<dbReference type="EMBL" id="SSTD01016369">
    <property type="protein sequence ID" value="TYK01100.1"/>
    <property type="molecule type" value="Genomic_DNA"/>
</dbReference>
<proteinExistence type="predicted"/>
<feature type="compositionally biased region" description="Polar residues" evidence="1">
    <location>
        <begin position="1"/>
        <end position="16"/>
    </location>
</feature>
<name>A0A5D3BPX0_CUCMM</name>
<accession>A0A5D3BPX0</accession>
<protein>
    <submittedName>
        <fullName evidence="2">Uncharacterized protein</fullName>
    </submittedName>
</protein>
<dbReference type="Proteomes" id="UP000321947">
    <property type="component" value="Unassembled WGS sequence"/>
</dbReference>
<evidence type="ECO:0000313" key="2">
    <source>
        <dbReference type="EMBL" id="TYK01100.1"/>
    </source>
</evidence>
<sequence length="74" mass="8058">MTVQRDQGVGSQTAKQSRVAMVPIEGTSGSRQKGVVGRPSFKLSHSLSFLAHPFQNVLPISQVENEFPVPDRLP</sequence>
<dbReference type="AlphaFoldDB" id="A0A5D3BPX0"/>